<evidence type="ECO:0008006" key="3">
    <source>
        <dbReference type="Google" id="ProtNLM"/>
    </source>
</evidence>
<keyword evidence="2" id="KW-1185">Reference proteome</keyword>
<dbReference type="Pfam" id="PF11750">
    <property type="entry name" value="DUF3307"/>
    <property type="match status" value="1"/>
</dbReference>
<dbReference type="EMBL" id="LR593886">
    <property type="protein sequence ID" value="VTS00265.1"/>
    <property type="molecule type" value="Genomic_DNA"/>
</dbReference>
<sequence>MLLALLFFLIAGHALMDYSLQNDSMAVCKCRKSTSPLAVSVPWYYWLTSHALLHGAAVGVLFRWMNFDWNVVVAVALAETVIHWITDYGKCEKWYSLHVDQAVHVTCKIIWWGLVAGEVVKPIGG</sequence>
<organism evidence="1 2">
    <name type="scientific">Gemmata massiliana</name>
    <dbReference type="NCBI Taxonomy" id="1210884"/>
    <lineage>
        <taxon>Bacteria</taxon>
        <taxon>Pseudomonadati</taxon>
        <taxon>Planctomycetota</taxon>
        <taxon>Planctomycetia</taxon>
        <taxon>Gemmatales</taxon>
        <taxon>Gemmataceae</taxon>
        <taxon>Gemmata</taxon>
    </lineage>
</organism>
<dbReference type="RefSeq" id="WP_162672120.1">
    <property type="nucleotide sequence ID" value="NZ_LR593886.1"/>
</dbReference>
<name>A0A6P2DF38_9BACT</name>
<dbReference type="InterPro" id="IPR021737">
    <property type="entry name" value="Phage_phiKZ_Orf197"/>
</dbReference>
<evidence type="ECO:0000313" key="2">
    <source>
        <dbReference type="Proteomes" id="UP000464178"/>
    </source>
</evidence>
<evidence type="ECO:0000313" key="1">
    <source>
        <dbReference type="EMBL" id="VTS00265.1"/>
    </source>
</evidence>
<dbReference type="Proteomes" id="UP000464178">
    <property type="component" value="Chromosome"/>
</dbReference>
<gene>
    <name evidence="1" type="ORF">SOIL9_82420</name>
</gene>
<protein>
    <recommendedName>
        <fullName evidence="3">DUF3307 domain-containing protein</fullName>
    </recommendedName>
</protein>
<dbReference type="AlphaFoldDB" id="A0A6P2DF38"/>
<accession>A0A6P2DF38</accession>
<reference evidence="1 2" key="1">
    <citation type="submission" date="2019-05" db="EMBL/GenBank/DDBJ databases">
        <authorList>
            <consortium name="Science for Life Laboratories"/>
        </authorList>
    </citation>
    <scope>NUCLEOTIDE SEQUENCE [LARGE SCALE GENOMIC DNA]</scope>
    <source>
        <strain evidence="1">Soil9</strain>
    </source>
</reference>
<dbReference type="KEGG" id="gms:SOIL9_82420"/>
<proteinExistence type="predicted"/>